<evidence type="ECO:0000313" key="6">
    <source>
        <dbReference type="EMBL" id="BBC61774.1"/>
    </source>
</evidence>
<evidence type="ECO:0000256" key="4">
    <source>
        <dbReference type="ARBA" id="ARBA00022840"/>
    </source>
</evidence>
<dbReference type="Gene3D" id="3.40.50.300">
    <property type="entry name" value="P-loop containing nucleotide triphosphate hydrolases"/>
    <property type="match status" value="1"/>
</dbReference>
<dbReference type="InterPro" id="IPR027417">
    <property type="entry name" value="P-loop_NTPase"/>
</dbReference>
<dbReference type="InterPro" id="IPR017871">
    <property type="entry name" value="ABC_transporter-like_CS"/>
</dbReference>
<dbReference type="Proteomes" id="UP000269226">
    <property type="component" value="Plasmid pMP1"/>
</dbReference>
<comment type="similarity">
    <text evidence="1">Belongs to the ABC transporter superfamily.</text>
</comment>
<keyword evidence="2" id="KW-0813">Transport</keyword>
<organism evidence="6 7">
    <name type="scientific">Melissococcus plutonius</name>
    <dbReference type="NCBI Taxonomy" id="33970"/>
    <lineage>
        <taxon>Bacteria</taxon>
        <taxon>Bacillati</taxon>
        <taxon>Bacillota</taxon>
        <taxon>Bacilli</taxon>
        <taxon>Lactobacillales</taxon>
        <taxon>Enterococcaceae</taxon>
        <taxon>Melissococcus</taxon>
    </lineage>
</organism>
<evidence type="ECO:0000256" key="2">
    <source>
        <dbReference type="ARBA" id="ARBA00022448"/>
    </source>
</evidence>
<dbReference type="InterPro" id="IPR003593">
    <property type="entry name" value="AAA+_ATPase"/>
</dbReference>
<dbReference type="PROSITE" id="PS00211">
    <property type="entry name" value="ABC_TRANSPORTER_1"/>
    <property type="match status" value="1"/>
</dbReference>
<evidence type="ECO:0000256" key="1">
    <source>
        <dbReference type="ARBA" id="ARBA00005417"/>
    </source>
</evidence>
<evidence type="ECO:0000259" key="5">
    <source>
        <dbReference type="PROSITE" id="PS50893"/>
    </source>
</evidence>
<dbReference type="SMART" id="SM00382">
    <property type="entry name" value="AAA"/>
    <property type="match status" value="1"/>
</dbReference>
<dbReference type="SUPFAM" id="SSF52540">
    <property type="entry name" value="P-loop containing nucleoside triphosphate hydrolases"/>
    <property type="match status" value="1"/>
</dbReference>
<dbReference type="InterPro" id="IPR003439">
    <property type="entry name" value="ABC_transporter-like_ATP-bd"/>
</dbReference>
<keyword evidence="6" id="KW-0614">Plasmid</keyword>
<dbReference type="GeneID" id="39499643"/>
<geneLocation type="plasmid" evidence="7">
    <name>pmp1 dat561 dna</name>
</geneLocation>
<dbReference type="CDD" id="cd03255">
    <property type="entry name" value="ABC_MJ0796_LolCDE_FtsE"/>
    <property type="match status" value="1"/>
</dbReference>
<dbReference type="PANTHER" id="PTHR42798">
    <property type="entry name" value="LIPOPROTEIN-RELEASING SYSTEM ATP-BINDING PROTEIN LOLD"/>
    <property type="match status" value="1"/>
</dbReference>
<protein>
    <submittedName>
        <fullName evidence="6">ABC transporter family protein</fullName>
    </submittedName>
</protein>
<sequence length="227" mass="25880">MSIKVENLTYSIQEGNQARKILNNISINIPKGKLTSITGESGSGKTTLLYGLSGILKIDEGNVFLNDKNLCNMKIKEREKFRLNHISFIYQQLNLFNFLNVEENIKINWLLRNKKISKDVDKQIDQYLELFNLGNSKKKEIQSLSGGEKQRIAIIRSFVSKSDFIFADEPTGNLDTKNSLLFMESLQKIMKNSTSTVIMVTHDSKLCNYADEKINLIDGKINNHTII</sequence>
<dbReference type="RefSeq" id="WP_014868589.1">
    <property type="nucleotide sequence ID" value="NZ_AP018493.1"/>
</dbReference>
<dbReference type="GO" id="GO:0005524">
    <property type="term" value="F:ATP binding"/>
    <property type="evidence" value="ECO:0007669"/>
    <property type="project" value="UniProtKB-KW"/>
</dbReference>
<feature type="domain" description="ABC transporter" evidence="5">
    <location>
        <begin position="3"/>
        <end position="227"/>
    </location>
</feature>
<evidence type="ECO:0000313" key="7">
    <source>
        <dbReference type="Proteomes" id="UP000269226"/>
    </source>
</evidence>
<keyword evidence="4" id="KW-0067">ATP-binding</keyword>
<accession>A0A2Z5Y4N1</accession>
<gene>
    <name evidence="6" type="ORF">DAT561_p1072</name>
</gene>
<dbReference type="InterPro" id="IPR017911">
    <property type="entry name" value="MacB-like_ATP-bd"/>
</dbReference>
<name>A0A2Z5Y4N1_9ENTE</name>
<evidence type="ECO:0000256" key="3">
    <source>
        <dbReference type="ARBA" id="ARBA00022741"/>
    </source>
</evidence>
<dbReference type="Pfam" id="PF00005">
    <property type="entry name" value="ABC_tran"/>
    <property type="match status" value="1"/>
</dbReference>
<dbReference type="EMBL" id="AP018493">
    <property type="protein sequence ID" value="BBC61774.1"/>
    <property type="molecule type" value="Genomic_DNA"/>
</dbReference>
<dbReference type="PROSITE" id="PS50893">
    <property type="entry name" value="ABC_TRANSPORTER_2"/>
    <property type="match status" value="1"/>
</dbReference>
<dbReference type="AlphaFoldDB" id="A0A2Z5Y4N1"/>
<keyword evidence="3" id="KW-0547">Nucleotide-binding</keyword>
<proteinExistence type="inferred from homology"/>
<dbReference type="PANTHER" id="PTHR42798:SF4">
    <property type="entry name" value="ABC TRANSPORTER DOMAIN-CONTAINING PROTEIN"/>
    <property type="match status" value="1"/>
</dbReference>
<dbReference type="GO" id="GO:0016887">
    <property type="term" value="F:ATP hydrolysis activity"/>
    <property type="evidence" value="ECO:0007669"/>
    <property type="project" value="InterPro"/>
</dbReference>
<reference evidence="6 7" key="1">
    <citation type="submission" date="2018-01" db="EMBL/GenBank/DDBJ databases">
        <title>Whole genome sequence of Melissococcus plutonius DAT561.</title>
        <authorList>
            <person name="Okumura K."/>
            <person name="Takamatsu D."/>
            <person name="Okura M."/>
        </authorList>
    </citation>
    <scope>NUCLEOTIDE SEQUENCE [LARGE SCALE GENOMIC DNA]</scope>
    <source>
        <strain evidence="6 7">DAT561</strain>
        <plasmid evidence="7">pmp1 dat561 dna</plasmid>
    </source>
</reference>